<dbReference type="PANTHER" id="PTHR32347">
    <property type="entry name" value="EFFLUX SYSTEM COMPONENT YKNX-RELATED"/>
    <property type="match status" value="1"/>
</dbReference>
<feature type="domain" description="YknX-like barrel-sandwich hybrid" evidence="5">
    <location>
        <begin position="55"/>
        <end position="201"/>
    </location>
</feature>
<feature type="coiled-coil region" evidence="3">
    <location>
        <begin position="88"/>
        <end position="122"/>
    </location>
</feature>
<dbReference type="InterPro" id="IPR058639">
    <property type="entry name" value="BSH_YknX-like"/>
</dbReference>
<dbReference type="Pfam" id="PF25984">
    <property type="entry name" value="BSH_YknX"/>
    <property type="match status" value="1"/>
</dbReference>
<accession>A0ABQ1Q299</accession>
<dbReference type="Proteomes" id="UP000642571">
    <property type="component" value="Unassembled WGS sequence"/>
</dbReference>
<organism evidence="6 7">
    <name type="scientific">Pontibacillus salipaludis</name>
    <dbReference type="NCBI Taxonomy" id="1697394"/>
    <lineage>
        <taxon>Bacteria</taxon>
        <taxon>Bacillati</taxon>
        <taxon>Bacillota</taxon>
        <taxon>Bacilli</taxon>
        <taxon>Bacillales</taxon>
        <taxon>Bacillaceae</taxon>
        <taxon>Pontibacillus</taxon>
    </lineage>
</organism>
<keyword evidence="7" id="KW-1185">Reference proteome</keyword>
<dbReference type="PANTHER" id="PTHR32347:SF14">
    <property type="entry name" value="EFFLUX SYSTEM COMPONENT YKNX-RELATED"/>
    <property type="match status" value="1"/>
</dbReference>
<dbReference type="Gene3D" id="2.40.30.170">
    <property type="match status" value="1"/>
</dbReference>
<protein>
    <submittedName>
        <fullName evidence="6">Transporter</fullName>
    </submittedName>
</protein>
<evidence type="ECO:0000259" key="5">
    <source>
        <dbReference type="Pfam" id="PF25984"/>
    </source>
</evidence>
<feature type="region of interest" description="Disordered" evidence="4">
    <location>
        <begin position="323"/>
        <end position="345"/>
    </location>
</feature>
<evidence type="ECO:0000313" key="7">
    <source>
        <dbReference type="Proteomes" id="UP000642571"/>
    </source>
</evidence>
<keyword evidence="2 3" id="KW-0175">Coiled coil</keyword>
<reference evidence="7" key="1">
    <citation type="journal article" date="2019" name="Int. J. Syst. Evol. Microbiol.">
        <title>The Global Catalogue of Microorganisms (GCM) 10K type strain sequencing project: providing services to taxonomists for standard genome sequencing and annotation.</title>
        <authorList>
            <consortium name="The Broad Institute Genomics Platform"/>
            <consortium name="The Broad Institute Genome Sequencing Center for Infectious Disease"/>
            <person name="Wu L."/>
            <person name="Ma J."/>
        </authorList>
    </citation>
    <scope>NUCLEOTIDE SEQUENCE [LARGE SCALE GENOMIC DNA]</scope>
    <source>
        <strain evidence="7">CGMCC 1.15353</strain>
    </source>
</reference>
<dbReference type="EMBL" id="BMIN01000006">
    <property type="protein sequence ID" value="GGD10447.1"/>
    <property type="molecule type" value="Genomic_DNA"/>
</dbReference>
<feature type="compositionally biased region" description="Acidic residues" evidence="4">
    <location>
        <begin position="323"/>
        <end position="337"/>
    </location>
</feature>
<evidence type="ECO:0000256" key="4">
    <source>
        <dbReference type="SAM" id="MobiDB-lite"/>
    </source>
</evidence>
<proteinExistence type="predicted"/>
<feature type="coiled-coil region" evidence="3">
    <location>
        <begin position="151"/>
        <end position="178"/>
    </location>
</feature>
<comment type="caution">
    <text evidence="6">The sequence shown here is derived from an EMBL/GenBank/DDBJ whole genome shotgun (WGS) entry which is preliminary data.</text>
</comment>
<evidence type="ECO:0000256" key="1">
    <source>
        <dbReference type="ARBA" id="ARBA00004196"/>
    </source>
</evidence>
<name>A0ABQ1Q299_9BACI</name>
<evidence type="ECO:0000256" key="2">
    <source>
        <dbReference type="ARBA" id="ARBA00023054"/>
    </source>
</evidence>
<dbReference type="InterPro" id="IPR050465">
    <property type="entry name" value="UPF0194_transport"/>
</dbReference>
<evidence type="ECO:0000313" key="6">
    <source>
        <dbReference type="EMBL" id="GGD10447.1"/>
    </source>
</evidence>
<gene>
    <name evidence="6" type="primary">acrA</name>
    <name evidence="6" type="ORF">GCM10011389_17550</name>
</gene>
<evidence type="ECO:0000256" key="3">
    <source>
        <dbReference type="SAM" id="Coils"/>
    </source>
</evidence>
<comment type="subcellular location">
    <subcellularLocation>
        <location evidence="1">Cell envelope</location>
    </subcellularLocation>
</comment>
<sequence length="440" mass="50298">MGVPILLVIANIILLFLSENEVERKSYISKWDTPFRANLENVIEEEGVFQPSTEEYVYFDDDLGSFQQFVVEEGDQVDVGEPLYEYVVRDYYEAVDQLENQIEGLEEEVEALEDYVNEIEDIEVPEPEFNVDEEEEPSPFAEAEVIKSQSEAEARKELALKEAQLTALEDQLDEVEDRGEVIEVVSLFSGTVKKIDHSLKNPTVTISRSDELVIAGKIDERHRQNLQEGMLARGTIDKLEQSWEGQVQSADDFPVEGSSEDGNSDYSYVVELNESVDEALPGYHSSIYFTIEEVKNAVTVYQNWIHIPIDGFDDYVADYEPEDEVLSEEEEEVQETDSSEKEEGIEVEGPLVEGPYAWVMNGKGEVEKRSLNLGMDEYNLQEVKEGLAVEDWVADEPSKEFRDSTTFLTSLNLEYLDWRGITTLKKDVMWEYAKMGLLMR</sequence>